<dbReference type="Proteomes" id="UP000248410">
    <property type="component" value="Chromosome"/>
</dbReference>
<dbReference type="KEGG" id="asul:DFR86_00400"/>
<proteinExistence type="predicted"/>
<evidence type="ECO:0008006" key="3">
    <source>
        <dbReference type="Google" id="ProtNLM"/>
    </source>
</evidence>
<dbReference type="Gene3D" id="3.40.91.30">
    <property type="match status" value="1"/>
</dbReference>
<dbReference type="EMBL" id="CP029288">
    <property type="protein sequence ID" value="AWR96154.1"/>
    <property type="molecule type" value="Genomic_DNA"/>
</dbReference>
<reference evidence="1 2" key="1">
    <citation type="submission" date="2018-05" db="EMBL/GenBank/DDBJ databases">
        <title>Complete Genome Sequences of Extremely Thermoacidophilic, Metal-Mobilizing Type-Strain Members of the Archaeal Family Sulfolobaceae: Acidianus brierleyi DSM-1651T, Acidianus sulfidivorans DSM-18786T, Metallosphaera hakonensis DSM-7519T, and Metallosphaera prunae DSM-10039T.</title>
        <authorList>
            <person name="Counts J.A."/>
            <person name="Kelly R.M."/>
        </authorList>
    </citation>
    <scope>NUCLEOTIDE SEQUENCE [LARGE SCALE GENOMIC DNA]</scope>
    <source>
        <strain evidence="1 2">JP7</strain>
    </source>
</reference>
<dbReference type="GeneID" id="36836383"/>
<gene>
    <name evidence="1" type="ORF">DFR86_00400</name>
</gene>
<dbReference type="AlphaFoldDB" id="A0A2U9IJP3"/>
<dbReference type="RefSeq" id="WP_110379044.1">
    <property type="nucleotide sequence ID" value="NZ_CP029288.2"/>
</dbReference>
<organism evidence="1 2">
    <name type="scientific">Acidianus sulfidivorans JP7</name>
    <dbReference type="NCBI Taxonomy" id="619593"/>
    <lineage>
        <taxon>Archaea</taxon>
        <taxon>Thermoproteota</taxon>
        <taxon>Thermoprotei</taxon>
        <taxon>Sulfolobales</taxon>
        <taxon>Sulfolobaceae</taxon>
        <taxon>Acidianus</taxon>
    </lineage>
</organism>
<sequence>MENFKLLKDPWKYRFYEVRRLECPKCHGIFNYYKGVSPKSGKISEFTIPGKRDVKDVTTEAERETISKESEVLILTTDWEVDYWDKDRLARYTSVDAKSITHLVGKTPVAGIGVYSKIRRRDLSNLEPSFLVVKGININEIGEPYFDIHYIDKMHGIKSKEFLREIGERKLFFTLPAERVLEILKQFNISPPAEWLELLRSTKKTNDWKDWIGRHFLGILDKSSIGNEEFEDRIAEIFKALGFEVEQLGHKIKGEYPDGIVYWGDYAIIYDCKNRENYYLNADDKRALKEYVENYKKKLQQSKNIRIFFAIIAHSFENFDDKIAEIERETLTKGVLFTSNTMLYLLYKKLALGVNFSLNDFEKLILSKPVTIEIIDKVYSDK</sequence>
<name>A0A2U9IJP3_9CREN</name>
<evidence type="ECO:0000313" key="2">
    <source>
        <dbReference type="Proteomes" id="UP000248410"/>
    </source>
</evidence>
<dbReference type="OrthoDB" id="23364at2157"/>
<evidence type="ECO:0000313" key="1">
    <source>
        <dbReference type="EMBL" id="AWR96154.1"/>
    </source>
</evidence>
<protein>
    <recommendedName>
        <fullName evidence="3">FokI cleavage domain-containing protein</fullName>
    </recommendedName>
</protein>
<keyword evidence="2" id="KW-1185">Reference proteome</keyword>
<accession>A0A2U9IJP3</accession>